<name>A0A8H4ZWE0_9HYPO</name>
<feature type="coiled-coil region" evidence="1">
    <location>
        <begin position="333"/>
        <end position="367"/>
    </location>
</feature>
<comment type="caution">
    <text evidence="3">The sequence shown here is derived from an EMBL/GenBank/DDBJ whole genome shotgun (WGS) entry which is preliminary data.</text>
</comment>
<gene>
    <name evidence="3" type="ORF">FANTH_1743</name>
</gene>
<evidence type="ECO:0000313" key="4">
    <source>
        <dbReference type="Proteomes" id="UP000573603"/>
    </source>
</evidence>
<evidence type="ECO:0000256" key="2">
    <source>
        <dbReference type="SAM" id="MobiDB-lite"/>
    </source>
</evidence>
<dbReference type="Proteomes" id="UP000573603">
    <property type="component" value="Unassembled WGS sequence"/>
</dbReference>
<keyword evidence="4" id="KW-1185">Reference proteome</keyword>
<keyword evidence="1" id="KW-0175">Coiled coil</keyword>
<organism evidence="3 4">
    <name type="scientific">Fusarium anthophilum</name>
    <dbReference type="NCBI Taxonomy" id="48485"/>
    <lineage>
        <taxon>Eukaryota</taxon>
        <taxon>Fungi</taxon>
        <taxon>Dikarya</taxon>
        <taxon>Ascomycota</taxon>
        <taxon>Pezizomycotina</taxon>
        <taxon>Sordariomycetes</taxon>
        <taxon>Hypocreomycetidae</taxon>
        <taxon>Hypocreales</taxon>
        <taxon>Nectriaceae</taxon>
        <taxon>Fusarium</taxon>
        <taxon>Fusarium fujikuroi species complex</taxon>
    </lineage>
</organism>
<proteinExistence type="predicted"/>
<evidence type="ECO:0000256" key="1">
    <source>
        <dbReference type="SAM" id="Coils"/>
    </source>
</evidence>
<dbReference type="EMBL" id="JABEVY010000038">
    <property type="protein sequence ID" value="KAF5253426.1"/>
    <property type="molecule type" value="Genomic_DNA"/>
</dbReference>
<accession>A0A8H4ZWE0</accession>
<reference evidence="3 4" key="1">
    <citation type="journal article" date="2020" name="BMC Genomics">
        <title>Correction to: Identification and distribution of gene clusters required for synthesis of sphingolipid metabolism inhibitors in diverse species of the filamentous fungus Fusarium.</title>
        <authorList>
            <person name="Kim H.S."/>
            <person name="Lohmar J.M."/>
            <person name="Busman M."/>
            <person name="Brown D.W."/>
            <person name="Naumann T.A."/>
            <person name="Divon H.H."/>
            <person name="Lysoe E."/>
            <person name="Uhlig S."/>
            <person name="Proctor R.H."/>
        </authorList>
    </citation>
    <scope>NUCLEOTIDE SEQUENCE [LARGE SCALE GENOMIC DNA]</scope>
    <source>
        <strain evidence="3 4">NRRL 25214</strain>
    </source>
</reference>
<sequence>MSGHGLAFPDLESAAIKEQYPDPDDTRLLKRFQANWIKYNEYWDTYTKKELLGLIKAGDVKTNETNRYGPSGHKFWKRKDELTWALWIAMRTHYGIEKLAKLQAKLAVQFPKIAASSWVCPDQQLEGIQMANAESDDGPLCIKPEEHSGKPLQGSLATSEGGEAGNLEAQSHTDLDSRKRAHSGTPGGSQRAKRTAVPLAKTHPSTHHSLAIGPPQRTPQRRSLLDKMEDIRKRIADIPKDMSPMISHQVAGFPSNDTHIGTPLPMNNKSLLQRRDQRGRGDPQDVSAGSIELTRTADCRAKIREVMDKIGECVNELTASIMPEEMGDLKRSVDDLKSTTETNREEIQEAKETTSELQRRVEEQQHQIDSQGQVIRQMEDAILNGWQKLHQLQESSPQHSQGAATPGYTATALRLNRTLPNAAEQYSATNSRGGHALMNAGPGTAQPNTLPGGTLVSQGGFDPTRTLIDPAMQHYPQTQLLGDTHHPRQANRTE</sequence>
<dbReference type="AlphaFoldDB" id="A0A8H4ZWE0"/>
<evidence type="ECO:0000313" key="3">
    <source>
        <dbReference type="EMBL" id="KAF5253426.1"/>
    </source>
</evidence>
<feature type="region of interest" description="Disordered" evidence="2">
    <location>
        <begin position="136"/>
        <end position="223"/>
    </location>
</feature>
<protein>
    <submittedName>
        <fullName evidence="3">Uncharacterized protein</fullName>
    </submittedName>
</protein>